<reference evidence="1" key="1">
    <citation type="submission" date="2023-05" db="EMBL/GenBank/DDBJ databases">
        <title>Nepenthes gracilis genome sequencing.</title>
        <authorList>
            <person name="Fukushima K."/>
        </authorList>
    </citation>
    <scope>NUCLEOTIDE SEQUENCE</scope>
    <source>
        <strain evidence="1">SING2019-196</strain>
    </source>
</reference>
<evidence type="ECO:0000313" key="2">
    <source>
        <dbReference type="Proteomes" id="UP001279734"/>
    </source>
</evidence>
<evidence type="ECO:0000313" key="1">
    <source>
        <dbReference type="EMBL" id="GMH05872.1"/>
    </source>
</evidence>
<dbReference type="Proteomes" id="UP001279734">
    <property type="component" value="Unassembled WGS sequence"/>
</dbReference>
<keyword evidence="2" id="KW-1185">Reference proteome</keyword>
<name>A0AAD3S7C8_NEPGR</name>
<dbReference type="EMBL" id="BSYO01000006">
    <property type="protein sequence ID" value="GMH05872.1"/>
    <property type="molecule type" value="Genomic_DNA"/>
</dbReference>
<accession>A0AAD3S7C8</accession>
<sequence length="170" mass="18985">MKIDVCMNLKSRKVKLKIRVDTYRHKYPAKACRFHSCLHARIRCNGFHRPSSNGRDLCRILQDKRCEDSLMRAPFAGCRKTFGLILGSPTGKVYSKLRAVSARLAKSMGFGLISVAMEHGRPAVSPPPPNKFGLSQSDLSMAIDSRIKLTSQSQFSIFAFPPSRLDSSII</sequence>
<gene>
    <name evidence="1" type="ORF">Nepgr_007712</name>
</gene>
<organism evidence="1 2">
    <name type="scientific">Nepenthes gracilis</name>
    <name type="common">Slender pitcher plant</name>
    <dbReference type="NCBI Taxonomy" id="150966"/>
    <lineage>
        <taxon>Eukaryota</taxon>
        <taxon>Viridiplantae</taxon>
        <taxon>Streptophyta</taxon>
        <taxon>Embryophyta</taxon>
        <taxon>Tracheophyta</taxon>
        <taxon>Spermatophyta</taxon>
        <taxon>Magnoliopsida</taxon>
        <taxon>eudicotyledons</taxon>
        <taxon>Gunneridae</taxon>
        <taxon>Pentapetalae</taxon>
        <taxon>Caryophyllales</taxon>
        <taxon>Nepenthaceae</taxon>
        <taxon>Nepenthes</taxon>
    </lineage>
</organism>
<comment type="caution">
    <text evidence="1">The sequence shown here is derived from an EMBL/GenBank/DDBJ whole genome shotgun (WGS) entry which is preliminary data.</text>
</comment>
<protein>
    <submittedName>
        <fullName evidence="1">Uncharacterized protein</fullName>
    </submittedName>
</protein>
<proteinExistence type="predicted"/>
<dbReference type="AlphaFoldDB" id="A0AAD3S7C8"/>